<evidence type="ECO:0000313" key="9">
    <source>
        <dbReference type="EMBL" id="MUG69010.1"/>
    </source>
</evidence>
<dbReference type="Pfam" id="PF01032">
    <property type="entry name" value="FecCD"/>
    <property type="match status" value="1"/>
</dbReference>
<evidence type="ECO:0000256" key="4">
    <source>
        <dbReference type="ARBA" id="ARBA00022475"/>
    </source>
</evidence>
<feature type="transmembrane region" description="Helical" evidence="8">
    <location>
        <begin position="153"/>
        <end position="173"/>
    </location>
</feature>
<feature type="transmembrane region" description="Helical" evidence="8">
    <location>
        <begin position="204"/>
        <end position="224"/>
    </location>
</feature>
<keyword evidence="3" id="KW-0813">Transport</keyword>
<feature type="transmembrane region" description="Helical" evidence="8">
    <location>
        <begin position="63"/>
        <end position="83"/>
    </location>
</feature>
<organism evidence="9 10">
    <name type="scientific">Paenibacillus campinasensis</name>
    <dbReference type="NCBI Taxonomy" id="66347"/>
    <lineage>
        <taxon>Bacteria</taxon>
        <taxon>Bacillati</taxon>
        <taxon>Bacillota</taxon>
        <taxon>Bacilli</taxon>
        <taxon>Bacillales</taxon>
        <taxon>Paenibacillaceae</taxon>
        <taxon>Paenibacillus</taxon>
    </lineage>
</organism>
<evidence type="ECO:0000256" key="8">
    <source>
        <dbReference type="SAM" id="Phobius"/>
    </source>
</evidence>
<comment type="similarity">
    <text evidence="2">Belongs to the binding-protein-dependent transport system permease family. FecCD subfamily.</text>
</comment>
<dbReference type="PANTHER" id="PTHR30472">
    <property type="entry name" value="FERRIC ENTEROBACTIN TRANSPORT SYSTEM PERMEASE PROTEIN"/>
    <property type="match status" value="1"/>
</dbReference>
<evidence type="ECO:0000256" key="1">
    <source>
        <dbReference type="ARBA" id="ARBA00004651"/>
    </source>
</evidence>
<accession>A0ABW9T6P2</accession>
<evidence type="ECO:0000256" key="2">
    <source>
        <dbReference type="ARBA" id="ARBA00007935"/>
    </source>
</evidence>
<feature type="transmembrane region" description="Helical" evidence="8">
    <location>
        <begin position="12"/>
        <end position="32"/>
    </location>
</feature>
<dbReference type="SUPFAM" id="SSF81345">
    <property type="entry name" value="ABC transporter involved in vitamin B12 uptake, BtuC"/>
    <property type="match status" value="1"/>
</dbReference>
<dbReference type="CDD" id="cd06550">
    <property type="entry name" value="TM_ABC_iron-siderophores_like"/>
    <property type="match status" value="1"/>
</dbReference>
<dbReference type="InterPro" id="IPR000522">
    <property type="entry name" value="ABC_transptr_permease_BtuC"/>
</dbReference>
<evidence type="ECO:0000256" key="7">
    <source>
        <dbReference type="ARBA" id="ARBA00023136"/>
    </source>
</evidence>
<dbReference type="PANTHER" id="PTHR30472:SF1">
    <property type="entry name" value="FE(3+) DICITRATE TRANSPORT SYSTEM PERMEASE PROTEIN FECC-RELATED"/>
    <property type="match status" value="1"/>
</dbReference>
<sequence>MILINHVRKNIWLSILISLILLLICMAISIFIGSRSIPFLDVIQVLRGNTDYTLWTNIVRARISRTVFGLIAGGALGVSGALMQSITRNPVADPSILGVNTGASLFVVCGMSFFNLTMPEQYIWLAFAGGALTAIFVYIIASVGASGISPIKLALAGAATSIAFSSLVSTITLPDTNIIDKFRFWQVGSISGTDWSDIGTVTPYLVIGLLLAIVLIPSLNTLALGDETATGLGIKVTLVRCLGGLAGVLLCCAVTALAGPIGFIGLVIPHMIRLVFGPDLRFIIPFSMIGGACLLLLSDSSGRLLGYPGEIEVGIVTAIIGAPWFILVIRKFKVSTL</sequence>
<evidence type="ECO:0000313" key="10">
    <source>
        <dbReference type="Proteomes" id="UP000435177"/>
    </source>
</evidence>
<comment type="subcellular location">
    <subcellularLocation>
        <location evidence="1">Cell membrane</location>
        <topology evidence="1">Multi-pass membrane protein</topology>
    </subcellularLocation>
</comment>
<protein>
    <submittedName>
        <fullName evidence="9">Iron chelate uptake ABC transporter family permease subunit</fullName>
    </submittedName>
</protein>
<reference evidence="9 10" key="1">
    <citation type="submission" date="2019-11" db="EMBL/GenBank/DDBJ databases">
        <title>Draft genome sequences of five Paenibacillus species of dairy origin.</title>
        <authorList>
            <person name="Olajide A.M."/>
            <person name="Chen S."/>
            <person name="Lapointe G."/>
        </authorList>
    </citation>
    <scope>NUCLEOTIDE SEQUENCE [LARGE SCALE GENOMIC DNA]</scope>
    <source>
        <strain evidence="9 10">3CS1</strain>
    </source>
</reference>
<keyword evidence="7 8" id="KW-0472">Membrane</keyword>
<feature type="transmembrane region" description="Helical" evidence="8">
    <location>
        <begin position="95"/>
        <end position="116"/>
    </location>
</feature>
<comment type="caution">
    <text evidence="9">The sequence shown here is derived from an EMBL/GenBank/DDBJ whole genome shotgun (WGS) entry which is preliminary data.</text>
</comment>
<proteinExistence type="inferred from homology"/>
<name>A0ABW9T6P2_9BACL</name>
<dbReference type="InterPro" id="IPR037294">
    <property type="entry name" value="ABC_BtuC-like"/>
</dbReference>
<dbReference type="Gene3D" id="1.10.3470.10">
    <property type="entry name" value="ABC transporter involved in vitamin B12 uptake, BtuC"/>
    <property type="match status" value="1"/>
</dbReference>
<evidence type="ECO:0000256" key="5">
    <source>
        <dbReference type="ARBA" id="ARBA00022692"/>
    </source>
</evidence>
<keyword evidence="4" id="KW-1003">Cell membrane</keyword>
<evidence type="ECO:0000256" key="6">
    <source>
        <dbReference type="ARBA" id="ARBA00022989"/>
    </source>
</evidence>
<feature type="transmembrane region" description="Helical" evidence="8">
    <location>
        <begin position="309"/>
        <end position="329"/>
    </location>
</feature>
<keyword evidence="5 8" id="KW-0812">Transmembrane</keyword>
<dbReference type="Proteomes" id="UP000435177">
    <property type="component" value="Unassembled WGS sequence"/>
</dbReference>
<evidence type="ECO:0000256" key="3">
    <source>
        <dbReference type="ARBA" id="ARBA00022448"/>
    </source>
</evidence>
<gene>
    <name evidence="9" type="ORF">GNP94_23945</name>
</gene>
<dbReference type="RefSeq" id="WP_155619181.1">
    <property type="nucleotide sequence ID" value="NZ_WOAA01000050.1"/>
</dbReference>
<dbReference type="EMBL" id="WOAA01000050">
    <property type="protein sequence ID" value="MUG69010.1"/>
    <property type="molecule type" value="Genomic_DNA"/>
</dbReference>
<keyword evidence="6 8" id="KW-1133">Transmembrane helix</keyword>
<feature type="transmembrane region" description="Helical" evidence="8">
    <location>
        <begin position="122"/>
        <end position="141"/>
    </location>
</feature>
<feature type="transmembrane region" description="Helical" evidence="8">
    <location>
        <begin position="280"/>
        <end position="297"/>
    </location>
</feature>
<feature type="transmembrane region" description="Helical" evidence="8">
    <location>
        <begin position="245"/>
        <end position="268"/>
    </location>
</feature>
<keyword evidence="10" id="KW-1185">Reference proteome</keyword>